<dbReference type="SUPFAM" id="SSF52833">
    <property type="entry name" value="Thioredoxin-like"/>
    <property type="match status" value="1"/>
</dbReference>
<dbReference type="InterPro" id="IPR017937">
    <property type="entry name" value="Thioredoxin_CS"/>
</dbReference>
<dbReference type="AlphaFoldDB" id="A0A2S5A0Z5"/>
<gene>
    <name evidence="7" type="ORF">C3K47_10735</name>
</gene>
<dbReference type="PANTHER" id="PTHR42852:SF6">
    <property type="entry name" value="THIOL:DISULFIDE INTERCHANGE PROTEIN DSBE"/>
    <property type="match status" value="1"/>
</dbReference>
<dbReference type="Proteomes" id="UP000236893">
    <property type="component" value="Unassembled WGS sequence"/>
</dbReference>
<name>A0A2S5A0Z5_9SPHI</name>
<dbReference type="EMBL" id="PQVF01000007">
    <property type="protein sequence ID" value="POY36225.1"/>
    <property type="molecule type" value="Genomic_DNA"/>
</dbReference>
<accession>A0A2S5A0Z5</accession>
<dbReference type="GO" id="GO:0016491">
    <property type="term" value="F:oxidoreductase activity"/>
    <property type="evidence" value="ECO:0007669"/>
    <property type="project" value="InterPro"/>
</dbReference>
<sequence length="370" mass="40732">MKVKLLALSALLMSGSSLYAQNRNFVLNGKIKELKDGEKVILLYRNFKEIDTISTAVVKNGSFTLMGSLASPTYLKLNVAGKDEIPLFIENTSMTIAGESLLLAKIEGSKSNAEFELFQKSMQAILLEMRKIGDSARLAYEQKDQVKVDKLMADINALEVKRVQLARTFAIANPNSFVSPVVILTTDKYDLDPAVYLPIYEKFSPAVKAGIAGQTIKSRLDAALTINVGDTAPALAAKTPDGKDLSLAEVLKKGELTLVDFWASWCGPCRREGAEILKLYKQYHEKGFNVLGVSLDTNADSWKKAIAEDKTNWYHIAELNNTKLKAAFGIIKIPAIFLLDKDGKVIAKDPKVEELAKILAEKLKTDLSKN</sequence>
<dbReference type="PANTHER" id="PTHR42852">
    <property type="entry name" value="THIOL:DISULFIDE INTERCHANGE PROTEIN DSBE"/>
    <property type="match status" value="1"/>
</dbReference>
<evidence type="ECO:0000256" key="4">
    <source>
        <dbReference type="ARBA" id="ARBA00023284"/>
    </source>
</evidence>
<evidence type="ECO:0000256" key="5">
    <source>
        <dbReference type="SAM" id="SignalP"/>
    </source>
</evidence>
<dbReference type="Gene3D" id="3.40.30.10">
    <property type="entry name" value="Glutaredoxin"/>
    <property type="match status" value="1"/>
</dbReference>
<dbReference type="GO" id="GO:0017004">
    <property type="term" value="P:cytochrome complex assembly"/>
    <property type="evidence" value="ECO:0007669"/>
    <property type="project" value="UniProtKB-KW"/>
</dbReference>
<dbReference type="PROSITE" id="PS00194">
    <property type="entry name" value="THIOREDOXIN_1"/>
    <property type="match status" value="1"/>
</dbReference>
<dbReference type="CDD" id="cd02966">
    <property type="entry name" value="TlpA_like_family"/>
    <property type="match status" value="1"/>
</dbReference>
<dbReference type="InterPro" id="IPR036249">
    <property type="entry name" value="Thioredoxin-like_sf"/>
</dbReference>
<dbReference type="InterPro" id="IPR000866">
    <property type="entry name" value="AhpC/TSA"/>
</dbReference>
<evidence type="ECO:0000259" key="6">
    <source>
        <dbReference type="PROSITE" id="PS51352"/>
    </source>
</evidence>
<keyword evidence="4" id="KW-0676">Redox-active center</keyword>
<keyword evidence="3" id="KW-1015">Disulfide bond</keyword>
<reference evidence="7 8" key="1">
    <citation type="submission" date="2018-01" db="EMBL/GenBank/DDBJ databases">
        <authorList>
            <person name="Gaut B.S."/>
            <person name="Morton B.R."/>
            <person name="Clegg M.T."/>
            <person name="Duvall M.R."/>
        </authorList>
    </citation>
    <scope>NUCLEOTIDE SEQUENCE [LARGE SCALE GENOMIC DNA]</scope>
    <source>
        <strain evidence="7 8">HR-AV</strain>
    </source>
</reference>
<dbReference type="RefSeq" id="WP_103789143.1">
    <property type="nucleotide sequence ID" value="NZ_PQVF01000007.1"/>
</dbReference>
<feature type="chain" id="PRO_5015567123" description="Thioredoxin domain-containing protein" evidence="5">
    <location>
        <begin position="21"/>
        <end position="370"/>
    </location>
</feature>
<evidence type="ECO:0000256" key="3">
    <source>
        <dbReference type="ARBA" id="ARBA00023157"/>
    </source>
</evidence>
<organism evidence="7 8">
    <name type="scientific">Solitalea longa</name>
    <dbReference type="NCBI Taxonomy" id="2079460"/>
    <lineage>
        <taxon>Bacteria</taxon>
        <taxon>Pseudomonadati</taxon>
        <taxon>Bacteroidota</taxon>
        <taxon>Sphingobacteriia</taxon>
        <taxon>Sphingobacteriales</taxon>
        <taxon>Sphingobacteriaceae</taxon>
        <taxon>Solitalea</taxon>
    </lineage>
</organism>
<dbReference type="OrthoDB" id="750178at2"/>
<dbReference type="GO" id="GO:0016209">
    <property type="term" value="F:antioxidant activity"/>
    <property type="evidence" value="ECO:0007669"/>
    <property type="project" value="InterPro"/>
</dbReference>
<comment type="subcellular location">
    <subcellularLocation>
        <location evidence="1">Cell envelope</location>
    </subcellularLocation>
</comment>
<evidence type="ECO:0000256" key="1">
    <source>
        <dbReference type="ARBA" id="ARBA00004196"/>
    </source>
</evidence>
<evidence type="ECO:0000256" key="2">
    <source>
        <dbReference type="ARBA" id="ARBA00022748"/>
    </source>
</evidence>
<comment type="caution">
    <text evidence="7">The sequence shown here is derived from an EMBL/GenBank/DDBJ whole genome shotgun (WGS) entry which is preliminary data.</text>
</comment>
<keyword evidence="5" id="KW-0732">Signal</keyword>
<dbReference type="InterPro" id="IPR013766">
    <property type="entry name" value="Thioredoxin_domain"/>
</dbReference>
<dbReference type="PROSITE" id="PS51352">
    <property type="entry name" value="THIOREDOXIN_2"/>
    <property type="match status" value="1"/>
</dbReference>
<feature type="signal peptide" evidence="5">
    <location>
        <begin position="1"/>
        <end position="20"/>
    </location>
</feature>
<dbReference type="Pfam" id="PF00578">
    <property type="entry name" value="AhpC-TSA"/>
    <property type="match status" value="1"/>
</dbReference>
<dbReference type="InterPro" id="IPR050553">
    <property type="entry name" value="Thioredoxin_ResA/DsbE_sf"/>
</dbReference>
<feature type="domain" description="Thioredoxin" evidence="6">
    <location>
        <begin position="226"/>
        <end position="368"/>
    </location>
</feature>
<protein>
    <recommendedName>
        <fullName evidence="6">Thioredoxin domain-containing protein</fullName>
    </recommendedName>
</protein>
<proteinExistence type="predicted"/>
<dbReference type="InterPro" id="IPR025380">
    <property type="entry name" value="DUF4369"/>
</dbReference>
<evidence type="ECO:0000313" key="8">
    <source>
        <dbReference type="Proteomes" id="UP000236893"/>
    </source>
</evidence>
<keyword evidence="2" id="KW-0201">Cytochrome c-type biogenesis</keyword>
<keyword evidence="8" id="KW-1185">Reference proteome</keyword>
<dbReference type="Pfam" id="PF14289">
    <property type="entry name" value="DUF4369"/>
    <property type="match status" value="1"/>
</dbReference>
<evidence type="ECO:0000313" key="7">
    <source>
        <dbReference type="EMBL" id="POY36225.1"/>
    </source>
</evidence>
<dbReference type="GO" id="GO:0030313">
    <property type="term" value="C:cell envelope"/>
    <property type="evidence" value="ECO:0007669"/>
    <property type="project" value="UniProtKB-SubCell"/>
</dbReference>